<dbReference type="PROSITE" id="PS50141">
    <property type="entry name" value="A_DEAMIN_EDITASE"/>
    <property type="match status" value="1"/>
</dbReference>
<keyword evidence="3" id="KW-1185">Reference proteome</keyword>
<dbReference type="EMBL" id="CACRZD030000007">
    <property type="protein sequence ID" value="CAA6662657.1"/>
    <property type="molecule type" value="Genomic_DNA"/>
</dbReference>
<evidence type="ECO:0000313" key="3">
    <source>
        <dbReference type="Proteomes" id="UP001189122"/>
    </source>
</evidence>
<dbReference type="PANTHER" id="PTHR10910">
    <property type="entry name" value="EUKARYOTE SPECIFIC DSRNA BINDING PROTEIN"/>
    <property type="match status" value="1"/>
</dbReference>
<dbReference type="AlphaFoldDB" id="A0A7I8IXS2"/>
<dbReference type="GO" id="GO:0003725">
    <property type="term" value="F:double-stranded RNA binding"/>
    <property type="evidence" value="ECO:0007669"/>
    <property type="project" value="TreeGrafter"/>
</dbReference>
<dbReference type="EMBL" id="LR743594">
    <property type="protein sequence ID" value="CAA2623094.1"/>
    <property type="molecule type" value="Genomic_DNA"/>
</dbReference>
<dbReference type="GO" id="GO:0005737">
    <property type="term" value="C:cytoplasm"/>
    <property type="evidence" value="ECO:0007669"/>
    <property type="project" value="TreeGrafter"/>
</dbReference>
<dbReference type="GO" id="GO:0006396">
    <property type="term" value="P:RNA processing"/>
    <property type="evidence" value="ECO:0007669"/>
    <property type="project" value="InterPro"/>
</dbReference>
<evidence type="ECO:0000313" key="2">
    <source>
        <dbReference type="EMBL" id="CAA2623094.1"/>
    </source>
</evidence>
<proteinExistence type="predicted"/>
<dbReference type="InterPro" id="IPR002466">
    <property type="entry name" value="A_deamin"/>
</dbReference>
<dbReference type="GO" id="GO:0005730">
    <property type="term" value="C:nucleolus"/>
    <property type="evidence" value="ECO:0007669"/>
    <property type="project" value="TreeGrafter"/>
</dbReference>
<protein>
    <recommendedName>
        <fullName evidence="1">A to I editase domain-containing protein</fullName>
    </recommendedName>
</protein>
<feature type="domain" description="A to I editase" evidence="1">
    <location>
        <begin position="22"/>
        <end position="100"/>
    </location>
</feature>
<name>A0A7I8IXS2_SPIIN</name>
<dbReference type="GO" id="GO:0006382">
    <property type="term" value="P:adenosine to inosine editing"/>
    <property type="evidence" value="ECO:0007669"/>
    <property type="project" value="TreeGrafter"/>
</dbReference>
<evidence type="ECO:0000259" key="1">
    <source>
        <dbReference type="PROSITE" id="PS50141"/>
    </source>
</evidence>
<dbReference type="GO" id="GO:0003726">
    <property type="term" value="F:double-stranded RNA adenosine deaminase activity"/>
    <property type="evidence" value="ECO:0007669"/>
    <property type="project" value="TreeGrafter"/>
</dbReference>
<dbReference type="GO" id="GO:0008251">
    <property type="term" value="F:tRNA-specific adenosine deaminase activity"/>
    <property type="evidence" value="ECO:0007669"/>
    <property type="project" value="TreeGrafter"/>
</dbReference>
<reference evidence="2 3" key="1">
    <citation type="submission" date="2019-12" db="EMBL/GenBank/DDBJ databases">
        <authorList>
            <person name="Scholz U."/>
            <person name="Mascher M."/>
            <person name="Fiebig A."/>
        </authorList>
    </citation>
    <scope>NUCLEOTIDE SEQUENCE</scope>
</reference>
<gene>
    <name evidence="2" type="ORF">SI7747_07009042</name>
</gene>
<dbReference type="SMART" id="SM00552">
    <property type="entry name" value="ADEAMc"/>
    <property type="match status" value="1"/>
</dbReference>
<dbReference type="Proteomes" id="UP001189122">
    <property type="component" value="Unassembled WGS sequence"/>
</dbReference>
<accession>A0A7I8IXS2</accession>
<dbReference type="Pfam" id="PF02137">
    <property type="entry name" value="A_deamin"/>
    <property type="match status" value="1"/>
</dbReference>
<organism evidence="2">
    <name type="scientific">Spirodela intermedia</name>
    <name type="common">Intermediate duckweed</name>
    <dbReference type="NCBI Taxonomy" id="51605"/>
    <lineage>
        <taxon>Eukaryota</taxon>
        <taxon>Viridiplantae</taxon>
        <taxon>Streptophyta</taxon>
        <taxon>Embryophyta</taxon>
        <taxon>Tracheophyta</taxon>
        <taxon>Spermatophyta</taxon>
        <taxon>Magnoliopsida</taxon>
        <taxon>Liliopsida</taxon>
        <taxon>Araceae</taxon>
        <taxon>Lemnoideae</taxon>
        <taxon>Spirodela</taxon>
    </lineage>
</organism>
<dbReference type="PANTHER" id="PTHR10910:SF62">
    <property type="entry name" value="AT07585P-RELATED"/>
    <property type="match status" value="1"/>
</dbReference>
<sequence length="222" mass="25402">MGFSSEDHIKHPVMVQRKPGRGDTTLSMSCSDKITRWNVAGVQGALLSHFMQPVYLSSITVGRLNDSSQEFQSEAPLRRVLVDRILSLSEKLSTPFRVNKVLYLLEYIWPARGDPWNHRKKTGDIFKGGSAAIHDVIFMQADPYITLEPRRLLELFKQICHGLEASEVTYRELKWESNRLQCWQDMACDYQTTLIALKGTPSFVCWPPKSSHLEMFSIPPCE</sequence>